<comment type="caution">
    <text evidence="1">The sequence shown here is derived from an EMBL/GenBank/DDBJ whole genome shotgun (WGS) entry which is preliminary data.</text>
</comment>
<dbReference type="EMBL" id="JZWT02000001">
    <property type="protein sequence ID" value="MFB6489718.1"/>
    <property type="molecule type" value="Genomic_DNA"/>
</dbReference>
<proteinExistence type="predicted"/>
<protein>
    <submittedName>
        <fullName evidence="1">THUMP domain-containing protein</fullName>
    </submittedName>
</protein>
<reference evidence="1" key="1">
    <citation type="submission" date="2024-07" db="EMBL/GenBank/DDBJ databases">
        <title>Metagenome and Metagenome-Assembled Genomes of Archaea from a hot spring from the geothermal field of Los Azufres, Mexico.</title>
        <authorList>
            <person name="Marin-Paredes R."/>
            <person name="Martinez-Romero E."/>
            <person name="Servin-Garciduenas L.E."/>
        </authorList>
    </citation>
    <scope>NUCLEOTIDE SEQUENCE</scope>
</reference>
<organism evidence="1 2">
    <name type="scientific">Thermoproteus sp. AZ2</name>
    <dbReference type="NCBI Taxonomy" id="1609232"/>
    <lineage>
        <taxon>Archaea</taxon>
        <taxon>Thermoproteota</taxon>
        <taxon>Thermoprotei</taxon>
        <taxon>Thermoproteales</taxon>
        <taxon>Thermoproteaceae</taxon>
        <taxon>Thermoproteus</taxon>
    </lineage>
</organism>
<accession>A0ACC6UYN7</accession>
<gene>
    <name evidence="1" type="ORF">TU35_000465</name>
</gene>
<evidence type="ECO:0000313" key="2">
    <source>
        <dbReference type="Proteomes" id="UP000033636"/>
    </source>
</evidence>
<dbReference type="Proteomes" id="UP000033636">
    <property type="component" value="Unassembled WGS sequence"/>
</dbReference>
<name>A0ACC6UYN7_9CREN</name>
<evidence type="ECO:0000313" key="1">
    <source>
        <dbReference type="EMBL" id="MFB6489718.1"/>
    </source>
</evidence>
<sequence>MKYLFTTVQGLEDIVVEELAELGAVSASARYMSGRVVAEVPSGPRHLLSLRSVEKFGIFIASGSFEALPDIAAGVEAHLPEIEAYLSRASTVGVSTERVGEHPFTSRDVEAAVGRLFKERGYLISLVDPDVEINVDVVGSEYYVWLTALKESLRDRPYRVYAHYASLNPVVAYAMLRLAKPRPGETICDLTCGGGTICVEAALSAEVRCICVDISLRPLLGASANAEAAGVGGKIDFFLFDSTRLHRAFRPVCDAFIFNPPFGVRIPGNIRRLYRGLNKAMSRLARRDGARAVVITPRWRVFLEHFNGEVLERRVIYQGGIYSSIIVGVVERAN</sequence>